<keyword evidence="2" id="KW-1185">Reference proteome</keyword>
<comment type="caution">
    <text evidence="1">The sequence shown here is derived from an EMBL/GenBank/DDBJ whole genome shotgun (WGS) entry which is preliminary data.</text>
</comment>
<evidence type="ECO:0000313" key="1">
    <source>
        <dbReference type="EMBL" id="KAH7909736.1"/>
    </source>
</evidence>
<gene>
    <name evidence="1" type="ORF">BJ138DRAFT_1154553</name>
</gene>
<dbReference type="EMBL" id="MU267744">
    <property type="protein sequence ID" value="KAH7909736.1"/>
    <property type="molecule type" value="Genomic_DNA"/>
</dbReference>
<keyword evidence="1" id="KW-0645">Protease</keyword>
<sequence>MHVSPRCFKLAQRICTDISGKALRNNHIHHRHVYTHSHASRPVQTHHIGVSAHGDAYFNDNTNILHSICRNKQTRIRTPAHTCTRPFSQILSISPLPDSENSVEYDANTNDAHDFDFGDYSVILPPEPFIFGVSHITPRSVPDGIPRPPYARVQPILHDSGSKAEGSDSNRIPLASQAESRLRRAAQLARDVREFAGTLVKPRVTTLEIDAAVHEYILAHSAYPSPLRYPGTSPYPSLEAEPISGFPRSCCTSVNNIVAHGIPDDRPLENGDIVNVDVTVYLDGYHGDTSQTFLVGEVDSQGVDLVRAANAALEAGISACGPGRPFRGIAEAIHAFVRSSSKGPYQYSICPAFAGHGIGTAFHRAPWIYHTLNEEPGVMLPGHCFTIEPCVVQGSNPRVWVFPDGWTASTENCARSAQAEQMVLITDTGVDVLTR</sequence>
<accession>A0ACB8A9P3</accession>
<keyword evidence="1" id="KW-0378">Hydrolase</keyword>
<dbReference type="Proteomes" id="UP000790377">
    <property type="component" value="Unassembled WGS sequence"/>
</dbReference>
<keyword evidence="1" id="KW-0031">Aminopeptidase</keyword>
<evidence type="ECO:0000313" key="2">
    <source>
        <dbReference type="Proteomes" id="UP000790377"/>
    </source>
</evidence>
<protein>
    <submittedName>
        <fullName evidence="1">Methionine aminopeptidase</fullName>
    </submittedName>
</protein>
<reference evidence="1" key="1">
    <citation type="journal article" date="2021" name="New Phytol.">
        <title>Evolutionary innovations through gain and loss of genes in the ectomycorrhizal Boletales.</title>
        <authorList>
            <person name="Wu G."/>
            <person name="Miyauchi S."/>
            <person name="Morin E."/>
            <person name="Kuo A."/>
            <person name="Drula E."/>
            <person name="Varga T."/>
            <person name="Kohler A."/>
            <person name="Feng B."/>
            <person name="Cao Y."/>
            <person name="Lipzen A."/>
            <person name="Daum C."/>
            <person name="Hundley H."/>
            <person name="Pangilinan J."/>
            <person name="Johnson J."/>
            <person name="Barry K."/>
            <person name="LaButti K."/>
            <person name="Ng V."/>
            <person name="Ahrendt S."/>
            <person name="Min B."/>
            <person name="Choi I.G."/>
            <person name="Park H."/>
            <person name="Plett J.M."/>
            <person name="Magnuson J."/>
            <person name="Spatafora J.W."/>
            <person name="Nagy L.G."/>
            <person name="Henrissat B."/>
            <person name="Grigoriev I.V."/>
            <person name="Yang Z.L."/>
            <person name="Xu J."/>
            <person name="Martin F.M."/>
        </authorList>
    </citation>
    <scope>NUCLEOTIDE SEQUENCE</scope>
    <source>
        <strain evidence="1">ATCC 28755</strain>
    </source>
</reference>
<proteinExistence type="predicted"/>
<organism evidence="1 2">
    <name type="scientific">Hygrophoropsis aurantiaca</name>
    <dbReference type="NCBI Taxonomy" id="72124"/>
    <lineage>
        <taxon>Eukaryota</taxon>
        <taxon>Fungi</taxon>
        <taxon>Dikarya</taxon>
        <taxon>Basidiomycota</taxon>
        <taxon>Agaricomycotina</taxon>
        <taxon>Agaricomycetes</taxon>
        <taxon>Agaricomycetidae</taxon>
        <taxon>Boletales</taxon>
        <taxon>Coniophorineae</taxon>
        <taxon>Hygrophoropsidaceae</taxon>
        <taxon>Hygrophoropsis</taxon>
    </lineage>
</organism>
<name>A0ACB8A9P3_9AGAM</name>